<feature type="non-terminal residue" evidence="2">
    <location>
        <position position="239"/>
    </location>
</feature>
<organism evidence="2">
    <name type="scientific">marine sediment metagenome</name>
    <dbReference type="NCBI Taxonomy" id="412755"/>
    <lineage>
        <taxon>unclassified sequences</taxon>
        <taxon>metagenomes</taxon>
        <taxon>ecological metagenomes</taxon>
    </lineage>
</organism>
<evidence type="ECO:0000256" key="1">
    <source>
        <dbReference type="SAM" id="MobiDB-lite"/>
    </source>
</evidence>
<protein>
    <submittedName>
        <fullName evidence="2">Uncharacterized protein</fullName>
    </submittedName>
</protein>
<reference evidence="2" key="1">
    <citation type="journal article" date="2015" name="Nature">
        <title>Complex archaea that bridge the gap between prokaryotes and eukaryotes.</title>
        <authorList>
            <person name="Spang A."/>
            <person name="Saw J.H."/>
            <person name="Jorgensen S.L."/>
            <person name="Zaremba-Niedzwiedzka K."/>
            <person name="Martijn J."/>
            <person name="Lind A.E."/>
            <person name="van Eijk R."/>
            <person name="Schleper C."/>
            <person name="Guy L."/>
            <person name="Ettema T.J."/>
        </authorList>
    </citation>
    <scope>NUCLEOTIDE SEQUENCE</scope>
</reference>
<accession>A0A0F9DS01</accession>
<dbReference type="EMBL" id="LAZR01030468">
    <property type="protein sequence ID" value="KKL56511.1"/>
    <property type="molecule type" value="Genomic_DNA"/>
</dbReference>
<comment type="caution">
    <text evidence="2">The sequence shown here is derived from an EMBL/GenBank/DDBJ whole genome shotgun (WGS) entry which is preliminary data.</text>
</comment>
<name>A0A0F9DS01_9ZZZZ</name>
<dbReference type="AlphaFoldDB" id="A0A0F9DS01"/>
<feature type="region of interest" description="Disordered" evidence="1">
    <location>
        <begin position="1"/>
        <end position="29"/>
    </location>
</feature>
<proteinExistence type="predicted"/>
<evidence type="ECO:0000313" key="2">
    <source>
        <dbReference type="EMBL" id="KKL56511.1"/>
    </source>
</evidence>
<gene>
    <name evidence="2" type="ORF">LCGC14_2244660</name>
</gene>
<sequence length="239" mass="25388">MPNDTVRWGATGDQVEPVDAKKDGGSNAGKPEAAEYINWLLARLAAGANLDRDENALLRLPLISSLAFEHGVGSATFARSTIGTYIDRYGVVQTAAIDEPRFEAEGYLTEGASTNLAFRSDDFNNAYWTKTQSSITPNDTTAPDGVAASADLFVESSNFALHSVNRDIATSDTTVLNTLTVFAKANMRTELALRMDSGGGAGVVAIFDLVNGVVISTDSPGDGSQESAKIRALVDGWYR</sequence>